<organism evidence="1">
    <name type="scientific">viral metagenome</name>
    <dbReference type="NCBI Taxonomy" id="1070528"/>
    <lineage>
        <taxon>unclassified sequences</taxon>
        <taxon>metagenomes</taxon>
        <taxon>organismal metagenomes</taxon>
    </lineage>
</organism>
<sequence>MTSSKTKKNMNKKNNKTLKAENKYASVKLNVNNNVLNCEAKLKNTKNVSAVHIHQNKNGKPGPILSWIATTPEWQSGVLQNKKNMNKPCCSKEKKCNLTAPLGTKKVKSNCLIKKSTKMPKNKNCKGANPGAILVIHGKKFQFMKKNKTLSKGKPGLNIIKTSKFN</sequence>
<evidence type="ECO:0008006" key="2">
    <source>
        <dbReference type="Google" id="ProtNLM"/>
    </source>
</evidence>
<proteinExistence type="predicted"/>
<name>A0A6C0I2N1_9ZZZZ</name>
<evidence type="ECO:0000313" key="1">
    <source>
        <dbReference type="EMBL" id="QHT87049.1"/>
    </source>
</evidence>
<dbReference type="AlphaFoldDB" id="A0A6C0I2N1"/>
<protein>
    <recommendedName>
        <fullName evidence="2">CHRD domain-containing protein</fullName>
    </recommendedName>
</protein>
<dbReference type="EMBL" id="MN740080">
    <property type="protein sequence ID" value="QHT87049.1"/>
    <property type="molecule type" value="Genomic_DNA"/>
</dbReference>
<accession>A0A6C0I2N1</accession>
<reference evidence="1" key="1">
    <citation type="journal article" date="2020" name="Nature">
        <title>Giant virus diversity and host interactions through global metagenomics.</title>
        <authorList>
            <person name="Schulz F."/>
            <person name="Roux S."/>
            <person name="Paez-Espino D."/>
            <person name="Jungbluth S."/>
            <person name="Walsh D.A."/>
            <person name="Denef V.J."/>
            <person name="McMahon K.D."/>
            <person name="Konstantinidis K.T."/>
            <person name="Eloe-Fadrosh E.A."/>
            <person name="Kyrpides N.C."/>
            <person name="Woyke T."/>
        </authorList>
    </citation>
    <scope>NUCLEOTIDE SEQUENCE</scope>
    <source>
        <strain evidence="1">GVMAG-M-3300023184-18</strain>
    </source>
</reference>